<keyword evidence="3" id="KW-1185">Reference proteome</keyword>
<sequence length="152" mass="17840">MFVERLKNKDGYTFFELSFVLLIFSIILVFIAHTVPLISYYDYKEESLDEMEWEVFLNQAKKELRNSEEIRLTYNRIVLFDQGDMIFYEKYGNLLRKRVNGKGHEVLLFHISSFSFERSNQGITIRITRIGGDVNEAFIFIPPHIPVEGGSS</sequence>
<reference evidence="2" key="1">
    <citation type="submission" date="2022-09" db="EMBL/GenBank/DDBJ databases">
        <title>Complete Genomes of Fervidibacillus albus and Fervidibacillus halotolerans isolated from tidal flat sediments.</title>
        <authorList>
            <person name="Kwon K.K."/>
            <person name="Yang S.-H."/>
            <person name="Park M.J."/>
            <person name="Oh H.-M."/>
        </authorList>
    </citation>
    <scope>NUCLEOTIDE SEQUENCE</scope>
    <source>
        <strain evidence="2">MEBiC13591</strain>
    </source>
</reference>
<dbReference type="Proteomes" id="UP001164718">
    <property type="component" value="Chromosome"/>
</dbReference>
<evidence type="ECO:0000313" key="3">
    <source>
        <dbReference type="Proteomes" id="UP001164718"/>
    </source>
</evidence>
<dbReference type="Pfam" id="PF15980">
    <property type="entry name" value="ComGF"/>
    <property type="match status" value="1"/>
</dbReference>
<dbReference type="InterPro" id="IPR016977">
    <property type="entry name" value="ComGF"/>
</dbReference>
<dbReference type="RefSeq" id="WP_275418225.1">
    <property type="nucleotide sequence ID" value="NZ_CP106878.1"/>
</dbReference>
<dbReference type="EMBL" id="CP106878">
    <property type="protein sequence ID" value="WAA10435.1"/>
    <property type="molecule type" value="Genomic_DNA"/>
</dbReference>
<keyword evidence="1" id="KW-1133">Transmembrane helix</keyword>
<dbReference type="KEGG" id="faf:OE104_03640"/>
<gene>
    <name evidence="2" type="primary">comGF</name>
    <name evidence="2" type="ORF">OE104_03640</name>
</gene>
<keyword evidence="1" id="KW-0812">Transmembrane</keyword>
<keyword evidence="1" id="KW-0472">Membrane</keyword>
<organism evidence="2 3">
    <name type="scientific">Fervidibacillus albus</name>
    <dbReference type="NCBI Taxonomy" id="2980026"/>
    <lineage>
        <taxon>Bacteria</taxon>
        <taxon>Bacillati</taxon>
        <taxon>Bacillota</taxon>
        <taxon>Bacilli</taxon>
        <taxon>Bacillales</taxon>
        <taxon>Bacillaceae</taxon>
        <taxon>Fervidibacillus</taxon>
    </lineage>
</organism>
<protein>
    <submittedName>
        <fullName evidence="2">Competence type IV pilus minor pilin ComGF</fullName>
    </submittedName>
</protein>
<accession>A0A9E8LVG1</accession>
<feature type="transmembrane region" description="Helical" evidence="1">
    <location>
        <begin position="12"/>
        <end position="32"/>
    </location>
</feature>
<dbReference type="NCBIfam" id="NF041002">
    <property type="entry name" value="pilin_ComGF"/>
    <property type="match status" value="1"/>
</dbReference>
<proteinExistence type="predicted"/>
<evidence type="ECO:0000256" key="1">
    <source>
        <dbReference type="SAM" id="Phobius"/>
    </source>
</evidence>
<name>A0A9E8LVG1_9BACI</name>
<evidence type="ECO:0000313" key="2">
    <source>
        <dbReference type="EMBL" id="WAA10435.1"/>
    </source>
</evidence>
<dbReference type="AlphaFoldDB" id="A0A9E8LVG1"/>